<feature type="domain" description="Multidrug resistance protein MdtA-like C-terminal permuted SH3" evidence="8">
    <location>
        <begin position="305"/>
        <end position="367"/>
    </location>
</feature>
<dbReference type="PANTHER" id="PTHR30158">
    <property type="entry name" value="ACRA/E-RELATED COMPONENT OF DRUG EFFLUX TRANSPORTER"/>
    <property type="match status" value="1"/>
</dbReference>
<evidence type="ECO:0000256" key="1">
    <source>
        <dbReference type="ARBA" id="ARBA00004196"/>
    </source>
</evidence>
<dbReference type="Proteomes" id="UP001056201">
    <property type="component" value="Chromosome 1"/>
</dbReference>
<dbReference type="InterPro" id="IPR058626">
    <property type="entry name" value="MdtA-like_b-barrel"/>
</dbReference>
<feature type="coiled-coil region" evidence="3">
    <location>
        <begin position="108"/>
        <end position="173"/>
    </location>
</feature>
<name>A0ABY4S2X0_AQUTE</name>
<dbReference type="NCBIfam" id="TIGR01730">
    <property type="entry name" value="RND_mfp"/>
    <property type="match status" value="1"/>
</dbReference>
<keyword evidence="3" id="KW-0175">Coiled coil</keyword>
<dbReference type="Gene3D" id="2.40.50.100">
    <property type="match status" value="1"/>
</dbReference>
<evidence type="ECO:0000259" key="7">
    <source>
        <dbReference type="Pfam" id="PF25944"/>
    </source>
</evidence>
<reference evidence="9" key="1">
    <citation type="submission" date="2022-05" db="EMBL/GenBank/DDBJ databases">
        <title>An RpoN-dependent PEP-CTERM gene is involved in floc formation of an Aquincola tertiaricarbonis strain.</title>
        <authorList>
            <person name="Qiu D."/>
            <person name="Xia M."/>
        </authorList>
    </citation>
    <scope>NUCLEOTIDE SEQUENCE</scope>
    <source>
        <strain evidence="9">RN12</strain>
    </source>
</reference>
<dbReference type="EMBL" id="CP097635">
    <property type="protein sequence ID" value="URI07612.1"/>
    <property type="molecule type" value="Genomic_DNA"/>
</dbReference>
<dbReference type="RefSeq" id="WP_250195846.1">
    <property type="nucleotide sequence ID" value="NZ_CP097635.1"/>
</dbReference>
<proteinExistence type="inferred from homology"/>
<dbReference type="Gene3D" id="1.10.287.470">
    <property type="entry name" value="Helix hairpin bin"/>
    <property type="match status" value="1"/>
</dbReference>
<dbReference type="InterPro" id="IPR058625">
    <property type="entry name" value="MdtA-like_BSH"/>
</dbReference>
<dbReference type="InterPro" id="IPR058627">
    <property type="entry name" value="MdtA-like_C"/>
</dbReference>
<gene>
    <name evidence="9" type="ORF">MW290_03030</name>
</gene>
<evidence type="ECO:0000259" key="5">
    <source>
        <dbReference type="Pfam" id="PF25876"/>
    </source>
</evidence>
<comment type="subcellular location">
    <subcellularLocation>
        <location evidence="1">Cell envelope</location>
    </subcellularLocation>
</comment>
<accession>A0ABY4S2X0</accession>
<comment type="similarity">
    <text evidence="2">Belongs to the membrane fusion protein (MFP) (TC 8.A.1) family.</text>
</comment>
<dbReference type="PROSITE" id="PS51257">
    <property type="entry name" value="PROKAR_LIPOPROTEIN"/>
    <property type="match status" value="1"/>
</dbReference>
<dbReference type="Gene3D" id="2.40.420.20">
    <property type="match status" value="1"/>
</dbReference>
<evidence type="ECO:0000256" key="3">
    <source>
        <dbReference type="SAM" id="Coils"/>
    </source>
</evidence>
<evidence type="ECO:0000313" key="10">
    <source>
        <dbReference type="Proteomes" id="UP001056201"/>
    </source>
</evidence>
<dbReference type="PANTHER" id="PTHR30158:SF3">
    <property type="entry name" value="MULTIDRUG EFFLUX PUMP SUBUNIT ACRA-RELATED"/>
    <property type="match status" value="1"/>
</dbReference>
<evidence type="ECO:0000256" key="2">
    <source>
        <dbReference type="ARBA" id="ARBA00009477"/>
    </source>
</evidence>
<evidence type="ECO:0000256" key="4">
    <source>
        <dbReference type="SAM" id="SignalP"/>
    </source>
</evidence>
<evidence type="ECO:0000259" key="8">
    <source>
        <dbReference type="Pfam" id="PF25967"/>
    </source>
</evidence>
<dbReference type="Pfam" id="PF25876">
    <property type="entry name" value="HH_MFP_RND"/>
    <property type="match status" value="1"/>
</dbReference>
<feature type="domain" description="Multidrug resistance protein MdtA-like barrel-sandwich hybrid" evidence="6">
    <location>
        <begin position="69"/>
        <end position="210"/>
    </location>
</feature>
<feature type="domain" description="Multidrug resistance protein MdtA-like beta-barrel" evidence="7">
    <location>
        <begin position="214"/>
        <end position="301"/>
    </location>
</feature>
<dbReference type="Gene3D" id="2.40.30.170">
    <property type="match status" value="1"/>
</dbReference>
<keyword evidence="4" id="KW-0732">Signal</keyword>
<sequence length="386" mass="39695">MLRLRPVAAATSTLLALTAAALLSACGEPPGGPPPQATGTPQVSVMTLQPQRLALTTELPGRVAAAVSAEVRPQVSGVIQKRLFTEGGSVRAGDLLYQIDPATYQAAVASAEATLARAEATLTSAQLKAERQRELAQIQAVSRQDLEDAEAALKQARADVASAQAALQTQRINLAYTRVTAPVAGRIGRSAVTPGALVTANQSGVLATIQQLDPIYVDVTQSSSALLALRRSLGAGTVKGGAAKVKVVLEDGSTYAEPGTLEFAETSVDANTGTVTLRVRVPNPRGELLPGMYARAVVEQGVVDDALLVPQQAVARDGSGQALVSLVGADGKLTRQPVTAERALGDRWLLTAGVKAGDRVAVEGQQKVTPGAEVQAVAATASTAQR</sequence>
<dbReference type="SUPFAM" id="SSF111369">
    <property type="entry name" value="HlyD-like secretion proteins"/>
    <property type="match status" value="1"/>
</dbReference>
<dbReference type="Pfam" id="PF25944">
    <property type="entry name" value="Beta-barrel_RND"/>
    <property type="match status" value="1"/>
</dbReference>
<dbReference type="Pfam" id="PF25917">
    <property type="entry name" value="BSH_RND"/>
    <property type="match status" value="1"/>
</dbReference>
<feature type="signal peptide" evidence="4">
    <location>
        <begin position="1"/>
        <end position="21"/>
    </location>
</feature>
<dbReference type="Pfam" id="PF25967">
    <property type="entry name" value="RND-MFP_C"/>
    <property type="match status" value="1"/>
</dbReference>
<keyword evidence="10" id="KW-1185">Reference proteome</keyword>
<protein>
    <submittedName>
        <fullName evidence="9">Efflux RND transporter periplasmic adaptor subunit</fullName>
    </submittedName>
</protein>
<dbReference type="InterPro" id="IPR006143">
    <property type="entry name" value="RND_pump_MFP"/>
</dbReference>
<organism evidence="9 10">
    <name type="scientific">Aquincola tertiaricarbonis</name>
    <dbReference type="NCBI Taxonomy" id="391953"/>
    <lineage>
        <taxon>Bacteria</taxon>
        <taxon>Pseudomonadati</taxon>
        <taxon>Pseudomonadota</taxon>
        <taxon>Betaproteobacteria</taxon>
        <taxon>Burkholderiales</taxon>
        <taxon>Sphaerotilaceae</taxon>
        <taxon>Aquincola</taxon>
    </lineage>
</organism>
<feature type="chain" id="PRO_5045189120" evidence="4">
    <location>
        <begin position="22"/>
        <end position="386"/>
    </location>
</feature>
<evidence type="ECO:0000259" key="6">
    <source>
        <dbReference type="Pfam" id="PF25917"/>
    </source>
</evidence>
<evidence type="ECO:0000313" key="9">
    <source>
        <dbReference type="EMBL" id="URI07612.1"/>
    </source>
</evidence>
<dbReference type="InterPro" id="IPR058624">
    <property type="entry name" value="MdtA-like_HH"/>
</dbReference>
<feature type="domain" description="Multidrug resistance protein MdtA-like alpha-helical hairpin" evidence="5">
    <location>
        <begin position="108"/>
        <end position="177"/>
    </location>
</feature>